<keyword evidence="5" id="KW-0539">Nucleus</keyword>
<keyword evidence="2" id="KW-0805">Transcription regulation</keyword>
<reference evidence="7" key="1">
    <citation type="submission" date="2018-01" db="EMBL/GenBank/DDBJ databases">
        <authorList>
            <person name="Mao J.F."/>
        </authorList>
    </citation>
    <scope>NUCLEOTIDE SEQUENCE</scope>
    <source>
        <strain evidence="7">Huo1</strain>
        <tissue evidence="7">Leaf</tissue>
    </source>
</reference>
<dbReference type="EMBL" id="PNBA02000017">
    <property type="protein sequence ID" value="KAG6393817.1"/>
    <property type="molecule type" value="Genomic_DNA"/>
</dbReference>
<evidence type="ECO:0000256" key="5">
    <source>
        <dbReference type="ARBA" id="ARBA00023242"/>
    </source>
</evidence>
<dbReference type="GO" id="GO:0005634">
    <property type="term" value="C:nucleus"/>
    <property type="evidence" value="ECO:0007669"/>
    <property type="project" value="UniProtKB-SubCell"/>
</dbReference>
<sequence length="236" mass="26174">MDPTDLSLADFQSHELRRNADPGAILLAVVARATELAAANKPVHGGAWRRRMIRPFSIRRRIAPPPLATNPVAQIAAAEICEEPVRGDSSANPAKRRKLLGRGPSPAEGLTSMIRQLSRRRAVAPTPVPKLVIQKPLYRTDRLRSGNKRSNYLNVKIMAAAAAEELSTETVKLSRWDMRKGKGRKTTSIYAVNGKWNAFVKKNNLTEGMVVQLWFFRLREELCFALVQLPDSSASA</sequence>
<comment type="caution">
    <text evidence="7">The sequence shown here is derived from an EMBL/GenBank/DDBJ whole genome shotgun (WGS) entry which is preliminary data.</text>
</comment>
<evidence type="ECO:0000313" key="7">
    <source>
        <dbReference type="EMBL" id="KAG6393817.1"/>
    </source>
</evidence>
<protein>
    <recommendedName>
        <fullName evidence="9">TF-B3 domain-containing protein</fullName>
    </recommendedName>
</protein>
<dbReference type="PANTHER" id="PTHR31541">
    <property type="entry name" value="B3 DOMAIN PLANT PROTEIN-RELATED"/>
    <property type="match status" value="1"/>
</dbReference>
<dbReference type="SUPFAM" id="SSF101936">
    <property type="entry name" value="DNA-binding pseudobarrel domain"/>
    <property type="match status" value="1"/>
</dbReference>
<keyword evidence="3" id="KW-0238">DNA-binding</keyword>
<evidence type="ECO:0000313" key="8">
    <source>
        <dbReference type="Proteomes" id="UP000298416"/>
    </source>
</evidence>
<evidence type="ECO:0000256" key="3">
    <source>
        <dbReference type="ARBA" id="ARBA00023125"/>
    </source>
</evidence>
<feature type="region of interest" description="Disordered" evidence="6">
    <location>
        <begin position="84"/>
        <end position="107"/>
    </location>
</feature>
<evidence type="ECO:0000256" key="6">
    <source>
        <dbReference type="SAM" id="MobiDB-lite"/>
    </source>
</evidence>
<evidence type="ECO:0008006" key="9">
    <source>
        <dbReference type="Google" id="ProtNLM"/>
    </source>
</evidence>
<keyword evidence="8" id="KW-1185">Reference proteome</keyword>
<dbReference type="PANTHER" id="PTHR31541:SF25">
    <property type="entry name" value="GAMMA-GLIADIN B"/>
    <property type="match status" value="1"/>
</dbReference>
<name>A0A8X8WF55_SALSN</name>
<proteinExistence type="predicted"/>
<accession>A0A8X8WF55</accession>
<organism evidence="7">
    <name type="scientific">Salvia splendens</name>
    <name type="common">Scarlet sage</name>
    <dbReference type="NCBI Taxonomy" id="180675"/>
    <lineage>
        <taxon>Eukaryota</taxon>
        <taxon>Viridiplantae</taxon>
        <taxon>Streptophyta</taxon>
        <taxon>Embryophyta</taxon>
        <taxon>Tracheophyta</taxon>
        <taxon>Spermatophyta</taxon>
        <taxon>Magnoliopsida</taxon>
        <taxon>eudicotyledons</taxon>
        <taxon>Gunneridae</taxon>
        <taxon>Pentapetalae</taxon>
        <taxon>asterids</taxon>
        <taxon>lamiids</taxon>
        <taxon>Lamiales</taxon>
        <taxon>Lamiaceae</taxon>
        <taxon>Nepetoideae</taxon>
        <taxon>Mentheae</taxon>
        <taxon>Salviinae</taxon>
        <taxon>Salvia</taxon>
        <taxon>Salvia subgen. Calosphace</taxon>
        <taxon>core Calosphace</taxon>
    </lineage>
</organism>
<reference evidence="7" key="2">
    <citation type="submission" date="2020-08" db="EMBL/GenBank/DDBJ databases">
        <title>Plant Genome Project.</title>
        <authorList>
            <person name="Zhang R.-G."/>
        </authorList>
    </citation>
    <scope>NUCLEOTIDE SEQUENCE</scope>
    <source>
        <strain evidence="7">Huo1</strain>
        <tissue evidence="7">Leaf</tissue>
    </source>
</reference>
<dbReference type="Gene3D" id="2.40.330.10">
    <property type="entry name" value="DNA-binding pseudobarrel domain"/>
    <property type="match status" value="1"/>
</dbReference>
<dbReference type="InterPro" id="IPR015300">
    <property type="entry name" value="DNA-bd_pseudobarrel_sf"/>
</dbReference>
<dbReference type="AlphaFoldDB" id="A0A8X8WF55"/>
<dbReference type="GO" id="GO:0003677">
    <property type="term" value="F:DNA binding"/>
    <property type="evidence" value="ECO:0007669"/>
    <property type="project" value="UniProtKB-KW"/>
</dbReference>
<evidence type="ECO:0000256" key="1">
    <source>
        <dbReference type="ARBA" id="ARBA00004123"/>
    </source>
</evidence>
<comment type="subcellular location">
    <subcellularLocation>
        <location evidence="1">Nucleus</location>
    </subcellularLocation>
</comment>
<evidence type="ECO:0000256" key="2">
    <source>
        <dbReference type="ARBA" id="ARBA00023015"/>
    </source>
</evidence>
<gene>
    <name evidence="7" type="ORF">SASPL_144391</name>
</gene>
<evidence type="ECO:0000256" key="4">
    <source>
        <dbReference type="ARBA" id="ARBA00023163"/>
    </source>
</evidence>
<dbReference type="InterPro" id="IPR005508">
    <property type="entry name" value="At2g31720-like"/>
</dbReference>
<keyword evidence="4" id="KW-0804">Transcription</keyword>
<dbReference type="Proteomes" id="UP000298416">
    <property type="component" value="Unassembled WGS sequence"/>
</dbReference>